<evidence type="ECO:0000256" key="3">
    <source>
        <dbReference type="ARBA" id="ARBA00022833"/>
    </source>
</evidence>
<feature type="compositionally biased region" description="Low complexity" evidence="5">
    <location>
        <begin position="195"/>
        <end position="210"/>
    </location>
</feature>
<dbReference type="PROSITE" id="PS50089">
    <property type="entry name" value="ZF_RING_2"/>
    <property type="match status" value="1"/>
</dbReference>
<keyword evidence="8" id="KW-1185">Reference proteome</keyword>
<evidence type="ECO:0000256" key="4">
    <source>
        <dbReference type="PROSITE-ProRule" id="PRU00175"/>
    </source>
</evidence>
<comment type="caution">
    <text evidence="7">The sequence shown here is derived from an EMBL/GenBank/DDBJ whole genome shotgun (WGS) entry which is preliminary data.</text>
</comment>
<evidence type="ECO:0000313" key="8">
    <source>
        <dbReference type="Proteomes" id="UP001148786"/>
    </source>
</evidence>
<dbReference type="GO" id="GO:0140082">
    <property type="term" value="F:SUMO-ubiquitin ligase activity"/>
    <property type="evidence" value="ECO:0007669"/>
    <property type="project" value="TreeGrafter"/>
</dbReference>
<keyword evidence="3" id="KW-0862">Zinc</keyword>
<protein>
    <recommendedName>
        <fullName evidence="6">RING-type domain-containing protein</fullName>
    </recommendedName>
</protein>
<dbReference type="InterPro" id="IPR018957">
    <property type="entry name" value="Znf_C3HC4_RING-type"/>
</dbReference>
<dbReference type="PANTHER" id="PTHR47094:SF1">
    <property type="entry name" value="RING-TYPE E3 UBIQUITIN TRANSFERASE"/>
    <property type="match status" value="1"/>
</dbReference>
<dbReference type="SUPFAM" id="SSF57850">
    <property type="entry name" value="RING/U-box"/>
    <property type="match status" value="1"/>
</dbReference>
<dbReference type="InterPro" id="IPR013083">
    <property type="entry name" value="Znf_RING/FYVE/PHD"/>
</dbReference>
<dbReference type="GO" id="GO:0006511">
    <property type="term" value="P:ubiquitin-dependent protein catabolic process"/>
    <property type="evidence" value="ECO:0007669"/>
    <property type="project" value="TreeGrafter"/>
</dbReference>
<dbReference type="Gene3D" id="3.30.40.10">
    <property type="entry name" value="Zinc/RING finger domain, C3HC4 (zinc finger)"/>
    <property type="match status" value="1"/>
</dbReference>
<feature type="compositionally biased region" description="Polar residues" evidence="5">
    <location>
        <begin position="30"/>
        <end position="50"/>
    </location>
</feature>
<dbReference type="Pfam" id="PF00097">
    <property type="entry name" value="zf-C3HC4"/>
    <property type="match status" value="1"/>
</dbReference>
<feature type="compositionally biased region" description="Basic residues" evidence="5">
    <location>
        <begin position="238"/>
        <end position="252"/>
    </location>
</feature>
<evidence type="ECO:0000256" key="5">
    <source>
        <dbReference type="SAM" id="MobiDB-lite"/>
    </source>
</evidence>
<name>A0A9W8N1Y4_9AGAR</name>
<feature type="region of interest" description="Disordered" evidence="5">
    <location>
        <begin position="1"/>
        <end position="51"/>
    </location>
</feature>
<organism evidence="7 8">
    <name type="scientific">Agrocybe chaxingu</name>
    <dbReference type="NCBI Taxonomy" id="84603"/>
    <lineage>
        <taxon>Eukaryota</taxon>
        <taxon>Fungi</taxon>
        <taxon>Dikarya</taxon>
        <taxon>Basidiomycota</taxon>
        <taxon>Agaricomycotina</taxon>
        <taxon>Agaricomycetes</taxon>
        <taxon>Agaricomycetidae</taxon>
        <taxon>Agaricales</taxon>
        <taxon>Agaricineae</taxon>
        <taxon>Strophariaceae</taxon>
        <taxon>Agrocybe</taxon>
    </lineage>
</organism>
<dbReference type="AlphaFoldDB" id="A0A9W8N1Y4"/>
<dbReference type="GO" id="GO:0032183">
    <property type="term" value="F:SUMO binding"/>
    <property type="evidence" value="ECO:0007669"/>
    <property type="project" value="TreeGrafter"/>
</dbReference>
<dbReference type="GO" id="GO:0008270">
    <property type="term" value="F:zinc ion binding"/>
    <property type="evidence" value="ECO:0007669"/>
    <property type="project" value="UniProtKB-KW"/>
</dbReference>
<keyword evidence="2 4" id="KW-0863">Zinc-finger</keyword>
<accession>A0A9W8N1Y4</accession>
<dbReference type="Proteomes" id="UP001148786">
    <property type="component" value="Unassembled WGS sequence"/>
</dbReference>
<dbReference type="PANTHER" id="PTHR47094">
    <property type="entry name" value="ELFLESS, ISOFORM B"/>
    <property type="match status" value="1"/>
</dbReference>
<evidence type="ECO:0000256" key="1">
    <source>
        <dbReference type="ARBA" id="ARBA00022723"/>
    </source>
</evidence>
<dbReference type="InterPro" id="IPR001841">
    <property type="entry name" value="Znf_RING"/>
</dbReference>
<keyword evidence="1" id="KW-0479">Metal-binding</keyword>
<dbReference type="GO" id="GO:0033768">
    <property type="term" value="C:SUMO-targeted ubiquitin ligase complex"/>
    <property type="evidence" value="ECO:0007669"/>
    <property type="project" value="TreeGrafter"/>
</dbReference>
<reference evidence="7" key="1">
    <citation type="submission" date="2022-07" db="EMBL/GenBank/DDBJ databases">
        <title>Genome Sequence of Agrocybe chaxingu.</title>
        <authorList>
            <person name="Buettner E."/>
        </authorList>
    </citation>
    <scope>NUCLEOTIDE SEQUENCE</scope>
    <source>
        <strain evidence="7">MP-N11</strain>
    </source>
</reference>
<feature type="region of interest" description="Disordered" evidence="5">
    <location>
        <begin position="108"/>
        <end position="261"/>
    </location>
</feature>
<feature type="domain" description="RING-type" evidence="6">
    <location>
        <begin position="299"/>
        <end position="352"/>
    </location>
</feature>
<dbReference type="InterPro" id="IPR049627">
    <property type="entry name" value="SLX8"/>
</dbReference>
<dbReference type="SMART" id="SM00184">
    <property type="entry name" value="RING"/>
    <property type="match status" value="1"/>
</dbReference>
<dbReference type="OrthoDB" id="6270329at2759"/>
<proteinExistence type="predicted"/>
<evidence type="ECO:0000313" key="7">
    <source>
        <dbReference type="EMBL" id="KAJ3517590.1"/>
    </source>
</evidence>
<feature type="compositionally biased region" description="Polar residues" evidence="5">
    <location>
        <begin position="141"/>
        <end position="164"/>
    </location>
</feature>
<sequence length="376" mass="39112">MTSPARLPMDQDMSSAGGLENNRVEPTEQPGGSSEMNVSLSSPEQFVQRSTVRRWSPQPYAAVEAAWNAAGFTGFPPLPTRGDEALSLAGSNHFSSADAHIWEPSSYPALVAPGSASSSSGKRKREHTSDSEDEAEAAFNVVNSNEGPATGPSSLSTALHSPASSLGKRKRDPDSDGEMDSIPSVPPSQEPANLSQQSSHAESESEIAQQLSLNDGYVSGPHVSDPVDDAGGQSSAGKGKRKAKDRKGKGKAKAPESDNLIQISDSPTISALDESITTMAVDPPVPNKPPPELMSSYTCPICFSPPTNATLTPCGHICCGACLFTAVKTTIQRATLSTVGPGASDARCPVCRAIITGWDGKGGGVIGLKARAIFRL</sequence>
<dbReference type="EMBL" id="JANKHO010000015">
    <property type="protein sequence ID" value="KAJ3517590.1"/>
    <property type="molecule type" value="Genomic_DNA"/>
</dbReference>
<gene>
    <name evidence="7" type="ORF">NLJ89_g399</name>
</gene>
<evidence type="ECO:0000259" key="6">
    <source>
        <dbReference type="PROSITE" id="PS50089"/>
    </source>
</evidence>
<evidence type="ECO:0000256" key="2">
    <source>
        <dbReference type="ARBA" id="ARBA00022771"/>
    </source>
</evidence>
<dbReference type="GO" id="GO:0061630">
    <property type="term" value="F:ubiquitin protein ligase activity"/>
    <property type="evidence" value="ECO:0007669"/>
    <property type="project" value="InterPro"/>
</dbReference>